<comment type="similarity">
    <text evidence="2">Belongs to the autoinducer-2 exporter (AI-2E) (TC 2.A.86) family.</text>
</comment>
<gene>
    <name evidence="9" type="ORF">METZ01_LOCUS21162</name>
</gene>
<dbReference type="AlphaFoldDB" id="A0A381PPA6"/>
<evidence type="ECO:0000256" key="5">
    <source>
        <dbReference type="ARBA" id="ARBA00022692"/>
    </source>
</evidence>
<feature type="transmembrane region" description="Helical" evidence="8">
    <location>
        <begin position="68"/>
        <end position="91"/>
    </location>
</feature>
<dbReference type="PANTHER" id="PTHR21716:SF53">
    <property type="entry name" value="PERMEASE PERM-RELATED"/>
    <property type="match status" value="1"/>
</dbReference>
<keyword evidence="7 8" id="KW-0472">Membrane</keyword>
<sequence>MLDLLKKLIERFFFNEETVYFAIFLLASFLLLFYLGGILLPILISLVIAFLLNGLVQALENLRFPRWLSLTTSLLVFFALYTSLFLILPVIGSQINSFIQTLPNIVESLQVVLSNLASSYPQYFSEEELPNLFVNLGSQLNTLLAQALGQIAGTISFAFSALIYAILIPLMVFFFVKDKETLLPLISFFAPSQKGLMDSIFNEMNDQLYNYVTGKLIEIFIVTSVSFLAFSFLGLPYTFLLALLVGLSVMIPFFGAILVTVPVLLVGLYEWGISTEFWWLLGLYLIIQALDGNVLVPLLFSARNKLHPVIIVIAVLFFGGIWGFWGLFFAIPLATFVKAIINSWPKPLSE</sequence>
<feature type="transmembrane region" description="Helical" evidence="8">
    <location>
        <begin position="151"/>
        <end position="176"/>
    </location>
</feature>
<dbReference type="GO" id="GO:0055085">
    <property type="term" value="P:transmembrane transport"/>
    <property type="evidence" value="ECO:0007669"/>
    <property type="project" value="TreeGrafter"/>
</dbReference>
<keyword evidence="5 8" id="KW-0812">Transmembrane</keyword>
<dbReference type="EMBL" id="UINC01001036">
    <property type="protein sequence ID" value="SUZ68308.1"/>
    <property type="molecule type" value="Genomic_DNA"/>
</dbReference>
<name>A0A381PPA6_9ZZZZ</name>
<keyword evidence="6 8" id="KW-1133">Transmembrane helix</keyword>
<dbReference type="Pfam" id="PF01594">
    <property type="entry name" value="AI-2E_transport"/>
    <property type="match status" value="1"/>
</dbReference>
<protein>
    <recommendedName>
        <fullName evidence="10">AI-2E family transporter</fullName>
    </recommendedName>
</protein>
<feature type="transmembrane region" description="Helical" evidence="8">
    <location>
        <begin position="277"/>
        <end position="300"/>
    </location>
</feature>
<keyword evidence="3" id="KW-0813">Transport</keyword>
<feature type="transmembrane region" description="Helical" evidence="8">
    <location>
        <begin position="216"/>
        <end position="233"/>
    </location>
</feature>
<accession>A0A381PPA6</accession>
<evidence type="ECO:0008006" key="10">
    <source>
        <dbReference type="Google" id="ProtNLM"/>
    </source>
</evidence>
<evidence type="ECO:0000313" key="9">
    <source>
        <dbReference type="EMBL" id="SUZ68308.1"/>
    </source>
</evidence>
<feature type="transmembrane region" description="Helical" evidence="8">
    <location>
        <begin position="12"/>
        <end position="32"/>
    </location>
</feature>
<evidence type="ECO:0000256" key="4">
    <source>
        <dbReference type="ARBA" id="ARBA00022475"/>
    </source>
</evidence>
<reference evidence="9" key="1">
    <citation type="submission" date="2018-05" db="EMBL/GenBank/DDBJ databases">
        <authorList>
            <person name="Lanie J.A."/>
            <person name="Ng W.-L."/>
            <person name="Kazmierczak K.M."/>
            <person name="Andrzejewski T.M."/>
            <person name="Davidsen T.M."/>
            <person name="Wayne K.J."/>
            <person name="Tettelin H."/>
            <person name="Glass J.I."/>
            <person name="Rusch D."/>
            <person name="Podicherti R."/>
            <person name="Tsui H.-C.T."/>
            <person name="Winkler M.E."/>
        </authorList>
    </citation>
    <scope>NUCLEOTIDE SEQUENCE</scope>
</reference>
<dbReference type="PANTHER" id="PTHR21716">
    <property type="entry name" value="TRANSMEMBRANE PROTEIN"/>
    <property type="match status" value="1"/>
</dbReference>
<dbReference type="GO" id="GO:0005886">
    <property type="term" value="C:plasma membrane"/>
    <property type="evidence" value="ECO:0007669"/>
    <property type="project" value="UniProtKB-SubCell"/>
</dbReference>
<evidence type="ECO:0000256" key="6">
    <source>
        <dbReference type="ARBA" id="ARBA00022989"/>
    </source>
</evidence>
<feature type="transmembrane region" description="Helical" evidence="8">
    <location>
        <begin position="306"/>
        <end position="337"/>
    </location>
</feature>
<keyword evidence="4" id="KW-1003">Cell membrane</keyword>
<evidence type="ECO:0000256" key="7">
    <source>
        <dbReference type="ARBA" id="ARBA00023136"/>
    </source>
</evidence>
<organism evidence="9">
    <name type="scientific">marine metagenome</name>
    <dbReference type="NCBI Taxonomy" id="408172"/>
    <lineage>
        <taxon>unclassified sequences</taxon>
        <taxon>metagenomes</taxon>
        <taxon>ecological metagenomes</taxon>
    </lineage>
</organism>
<dbReference type="InterPro" id="IPR002549">
    <property type="entry name" value="AI-2E-like"/>
</dbReference>
<comment type="subcellular location">
    <subcellularLocation>
        <location evidence="1">Cell membrane</location>
        <topology evidence="1">Multi-pass membrane protein</topology>
    </subcellularLocation>
</comment>
<evidence type="ECO:0000256" key="8">
    <source>
        <dbReference type="SAM" id="Phobius"/>
    </source>
</evidence>
<feature type="transmembrane region" description="Helical" evidence="8">
    <location>
        <begin position="239"/>
        <end position="265"/>
    </location>
</feature>
<evidence type="ECO:0000256" key="1">
    <source>
        <dbReference type="ARBA" id="ARBA00004651"/>
    </source>
</evidence>
<evidence type="ECO:0000256" key="2">
    <source>
        <dbReference type="ARBA" id="ARBA00009773"/>
    </source>
</evidence>
<proteinExistence type="inferred from homology"/>
<evidence type="ECO:0000256" key="3">
    <source>
        <dbReference type="ARBA" id="ARBA00022448"/>
    </source>
</evidence>